<keyword evidence="9" id="KW-0788">Thiol protease</keyword>
<evidence type="ECO:0000256" key="8">
    <source>
        <dbReference type="ARBA" id="ARBA00022801"/>
    </source>
</evidence>
<evidence type="ECO:0000313" key="23">
    <source>
        <dbReference type="RefSeq" id="XP_031381796.1"/>
    </source>
</evidence>
<dbReference type="SUPFAM" id="SSF54236">
    <property type="entry name" value="Ubiquitin-like"/>
    <property type="match status" value="1"/>
</dbReference>
<dbReference type="RefSeq" id="XP_031381795.1">
    <property type="nucleotide sequence ID" value="XM_031525935.1"/>
</dbReference>
<proteinExistence type="inferred from homology"/>
<feature type="domain" description="DUSP" evidence="18">
    <location>
        <begin position="617"/>
        <end position="719"/>
    </location>
</feature>
<evidence type="ECO:0000256" key="1">
    <source>
        <dbReference type="ARBA" id="ARBA00000707"/>
    </source>
</evidence>
<dbReference type="GO" id="GO:0016579">
    <property type="term" value="P:protein deubiquitination"/>
    <property type="evidence" value="ECO:0007669"/>
    <property type="project" value="InterPro"/>
</dbReference>
<dbReference type="PROSITE" id="PS00973">
    <property type="entry name" value="USP_2"/>
    <property type="match status" value="1"/>
</dbReference>
<evidence type="ECO:0000256" key="11">
    <source>
        <dbReference type="ARBA" id="ARBA00056392"/>
    </source>
</evidence>
<feature type="region of interest" description="Disordered" evidence="16">
    <location>
        <begin position="1"/>
        <end position="20"/>
    </location>
</feature>
<dbReference type="GO" id="GO:0006508">
    <property type="term" value="P:proteolysis"/>
    <property type="evidence" value="ECO:0007669"/>
    <property type="project" value="UniProtKB-KW"/>
</dbReference>
<dbReference type="Gene3D" id="3.90.70.10">
    <property type="entry name" value="Cysteine proteinases"/>
    <property type="match status" value="1"/>
</dbReference>
<reference evidence="19" key="2">
    <citation type="submission" date="2017-06" db="EMBL/GenBank/DDBJ databases">
        <title>The pomegranate genome and the genomics of punicalagin biosynthesis.</title>
        <authorList>
            <person name="Xu C."/>
        </authorList>
    </citation>
    <scope>NUCLEOTIDE SEQUENCE [LARGE SCALE GENOMIC DNA]</scope>
    <source>
        <tissue evidence="19">Fresh leaf</tissue>
    </source>
</reference>
<dbReference type="CDD" id="cd02668">
    <property type="entry name" value="Peptidase_C19L"/>
    <property type="match status" value="1"/>
</dbReference>
<name>A0A218X2V5_PUNGR</name>
<dbReference type="InterPro" id="IPR044743">
    <property type="entry name" value="Ubl_USP48"/>
</dbReference>
<dbReference type="EMBL" id="MTKT01002492">
    <property type="protein sequence ID" value="OWM79283.1"/>
    <property type="molecule type" value="Genomic_DNA"/>
</dbReference>
<evidence type="ECO:0000256" key="16">
    <source>
        <dbReference type="SAM" id="MobiDB-lite"/>
    </source>
</evidence>
<dbReference type="Proteomes" id="UP000515151">
    <property type="component" value="Chromosome 2"/>
</dbReference>
<dbReference type="RefSeq" id="XP_031381796.1">
    <property type="nucleotide sequence ID" value="XM_031525936.1"/>
</dbReference>
<evidence type="ECO:0000256" key="12">
    <source>
        <dbReference type="ARBA" id="ARBA00071636"/>
    </source>
</evidence>
<keyword evidence="6" id="KW-0677">Repeat</keyword>
<sequence length="1079" mass="120762">MSRPTTRSKNKKPRLDNNADRSSEILRKIHALGEITGDDVNQLYNIWKPVCLGCRVNSKDNPNCFCGLIPSTTGSRKSGLWQKMSEIVHAMGPDPSQDLRDSLDFPAGLTNLGATCYANSILQCLYMNTSFRRGVFSIESDLMKQQPVLNQLAWLFAQLHGSKRSFVESAPFIKTLELDNGVQQDSHEFLTLLLSLLERCLSHSRNPAARTIVQDLFRGSVSHVTTCSKCGKDSEASSKIEDFYELELNVMGLKSLGESLDDYLNVEELNGENQYFCDSCSERVDATRSIKLRSLPAVLNIQLKRCVFLPKTTTKKKITSAFSFPRELDMTERLSDPAQGDLVYDLSAVLIHKGTAVNSGHYIAHIKDEKTGQWWEFDDESVSKLGCHPFGEGSSKTMSRDSQTEPSAQTSNGDTKSSNAKKQSSETAVSNTDETFSSTDAYMLMYNLRHSKINRLEKPINGNSADEDDFASISNGNSIPPYLSEEISNSNATLTEACQQYKLRKEKESDHITERRQEVRSVLSEAPVQSCDEPYFWISMNWLREWADNITPSVLDNTTVQCLHGKLPMSKVSSAKRLSAEAWLKLFTKYNGGPALGNQDYCKDCLIDAARKLVSGESYRDRRKLMKEIAESVLSGNCSDGTYYVSKAWLQQWVKRKVLDAPSEADVGPTVPICCPHGQLMPEQASGAKRLLVPENLWLFFYEDAVKVKSDDMVDCPTFTMDSEQCSQCSNELSEVACMEDSLRAMKSKQRQNHDKLAAAKSIPLSPHCTYYLLPSSWLATWRNYVNASSKNVSSSEVPESLNVVIDQLKCEKHSHLVERPLDLVYKRGTIFQKVSSTDGLTIITENDWKCFCEEWGCSQEKGISAMIECPDSAHSNADSSKETSVCEEQLNSHDEANDRYDDKQLVIKTSPEVCEDCIGERASCELMRKLNYVDQDIHVVFIQGKEVPRSILEASETSSDPDRRSSKRSRKTNSGNAINLKVSGSTSVYQLKMMIWESLGVVKENQIIHKGHTKIDGESGTLADFNIFPGDTLWVRDSKIHEHRDIADEIAGDKMDVQSAEEGFRGTLLTADFSSQVV</sequence>
<dbReference type="Gene3D" id="3.10.20.90">
    <property type="entry name" value="Phosphatidylinositol 3-kinase Catalytic Subunit, Chain A, domain 1"/>
    <property type="match status" value="1"/>
</dbReference>
<feature type="compositionally biased region" description="Basic residues" evidence="16">
    <location>
        <begin position="1"/>
        <end position="12"/>
    </location>
</feature>
<evidence type="ECO:0000313" key="21">
    <source>
        <dbReference type="Proteomes" id="UP000515151"/>
    </source>
</evidence>
<keyword evidence="5" id="KW-0645">Protease</keyword>
<evidence type="ECO:0000256" key="2">
    <source>
        <dbReference type="ARBA" id="ARBA00004123"/>
    </source>
</evidence>
<evidence type="ECO:0000256" key="9">
    <source>
        <dbReference type="ARBA" id="ARBA00022807"/>
    </source>
</evidence>
<dbReference type="InterPro" id="IPR035927">
    <property type="entry name" value="DUSP-like_sf"/>
</dbReference>
<dbReference type="PANTHER" id="PTHR24006:SF722">
    <property type="entry name" value="UBIQUITIN CARBOXYL-TERMINAL HYDROLASE 48"/>
    <property type="match status" value="1"/>
</dbReference>
<dbReference type="InterPro" id="IPR018200">
    <property type="entry name" value="USP_CS"/>
</dbReference>
<dbReference type="PROSITE" id="PS50235">
    <property type="entry name" value="USP_3"/>
    <property type="match status" value="1"/>
</dbReference>
<evidence type="ECO:0000256" key="6">
    <source>
        <dbReference type="ARBA" id="ARBA00022737"/>
    </source>
</evidence>
<dbReference type="InterPro" id="IPR001394">
    <property type="entry name" value="Peptidase_C19_UCH"/>
</dbReference>
<evidence type="ECO:0000256" key="5">
    <source>
        <dbReference type="ARBA" id="ARBA00022670"/>
    </source>
</evidence>
<reference evidence="21" key="3">
    <citation type="journal article" date="2020" name="Plant Biotechnol. J.">
        <title>The pomegranate (Punica granatum L.) draft genome dissects genetic divergence between soft- and hard-seeded cultivars.</title>
        <authorList>
            <person name="Luo X."/>
            <person name="Li H."/>
            <person name="Wu Z."/>
            <person name="Yao W."/>
            <person name="Zhao P."/>
            <person name="Cao D."/>
            <person name="Yu H."/>
            <person name="Li K."/>
            <person name="Poudel K."/>
            <person name="Zhao D."/>
            <person name="Zhang F."/>
            <person name="Xia X."/>
            <person name="Chen L."/>
            <person name="Wang Q."/>
            <person name="Jing D."/>
            <person name="Cao S."/>
        </authorList>
    </citation>
    <scope>NUCLEOTIDE SEQUENCE [LARGE SCALE GENOMIC DNA]</scope>
</reference>
<dbReference type="InterPro" id="IPR028889">
    <property type="entry name" value="USP"/>
</dbReference>
<keyword evidence="10" id="KW-0539">Nucleus</keyword>
<feature type="domain" description="DUSP" evidence="18">
    <location>
        <begin position="510"/>
        <end position="602"/>
    </location>
</feature>
<reference evidence="20" key="1">
    <citation type="journal article" date="2017" name="Plant J.">
        <title>The pomegranate (Punica granatum L.) genome and the genomics of punicalagin biosynthesis.</title>
        <authorList>
            <person name="Qin G."/>
            <person name="Xu C."/>
            <person name="Ming R."/>
            <person name="Tang H."/>
            <person name="Guyot R."/>
            <person name="Kramer E.M."/>
            <person name="Hu Y."/>
            <person name="Yi X."/>
            <person name="Qi Y."/>
            <person name="Xu X."/>
            <person name="Gao Z."/>
            <person name="Pan H."/>
            <person name="Jian J."/>
            <person name="Tian Y."/>
            <person name="Yue Z."/>
            <person name="Xu Y."/>
        </authorList>
    </citation>
    <scope>NUCLEOTIDE SEQUENCE [LARGE SCALE GENOMIC DNA]</scope>
    <source>
        <strain evidence="20">cv. Dabenzi</strain>
    </source>
</reference>
<feature type="domain" description="USP" evidence="17">
    <location>
        <begin position="107"/>
        <end position="449"/>
    </location>
</feature>
<dbReference type="PROSITE" id="PS51283">
    <property type="entry name" value="DUSP"/>
    <property type="match status" value="3"/>
</dbReference>
<feature type="region of interest" description="Disordered" evidence="16">
    <location>
        <begin position="873"/>
        <end position="903"/>
    </location>
</feature>
<evidence type="ECO:0000256" key="3">
    <source>
        <dbReference type="ARBA" id="ARBA00009085"/>
    </source>
</evidence>
<dbReference type="OrthoDB" id="289038at2759"/>
<dbReference type="FunFam" id="3.90.70.10:FF:000049">
    <property type="entry name" value="ubiquitin carboxyl-terminal hydrolase 48"/>
    <property type="match status" value="1"/>
</dbReference>
<comment type="subcellular location">
    <subcellularLocation>
        <location evidence="2">Nucleus</location>
    </subcellularLocation>
</comment>
<dbReference type="GO" id="GO:0004197">
    <property type="term" value="F:cysteine-type endopeptidase activity"/>
    <property type="evidence" value="ECO:0007669"/>
    <property type="project" value="InterPro"/>
</dbReference>
<feature type="compositionally biased region" description="Basic and acidic residues" evidence="16">
    <location>
        <begin position="891"/>
        <end position="903"/>
    </location>
</feature>
<comment type="function">
    <text evidence="11">Recognizes and hydrolyzes the peptide bond at the C-terminal Gly of ubiquitin. Involved in the processing of poly-ubiquitin precursors as well as that of ubiquitinated proteins. Deubiquitinates H2BK143ub1 of histone H2B.</text>
</comment>
<dbReference type="SMART" id="SM00695">
    <property type="entry name" value="DUSP"/>
    <property type="match status" value="1"/>
</dbReference>
<evidence type="ECO:0000256" key="7">
    <source>
        <dbReference type="ARBA" id="ARBA00022786"/>
    </source>
</evidence>
<dbReference type="PROSITE" id="PS00972">
    <property type="entry name" value="USP_1"/>
    <property type="match status" value="1"/>
</dbReference>
<dbReference type="InterPro" id="IPR033841">
    <property type="entry name" value="Pep_USP48"/>
</dbReference>
<evidence type="ECO:0000256" key="14">
    <source>
        <dbReference type="ARBA" id="ARBA00078771"/>
    </source>
</evidence>
<feature type="region of interest" description="Disordered" evidence="16">
    <location>
        <begin position="388"/>
        <end position="433"/>
    </location>
</feature>
<keyword evidence="8 22" id="KW-0378">Hydrolase</keyword>
<dbReference type="GO" id="GO:0005829">
    <property type="term" value="C:cytosol"/>
    <property type="evidence" value="ECO:0007669"/>
    <property type="project" value="TreeGrafter"/>
</dbReference>
<evidence type="ECO:0000313" key="22">
    <source>
        <dbReference type="RefSeq" id="XP_031381795.1"/>
    </source>
</evidence>
<gene>
    <name evidence="22 23" type="primary">LOC116196288</name>
    <name evidence="19" type="ORF">CDL15_Pgr003455</name>
</gene>
<keyword evidence="7" id="KW-0833">Ubl conjugation pathway</keyword>
<organism evidence="19 20">
    <name type="scientific">Punica granatum</name>
    <name type="common">Pomegranate</name>
    <dbReference type="NCBI Taxonomy" id="22663"/>
    <lineage>
        <taxon>Eukaryota</taxon>
        <taxon>Viridiplantae</taxon>
        <taxon>Streptophyta</taxon>
        <taxon>Embryophyta</taxon>
        <taxon>Tracheophyta</taxon>
        <taxon>Spermatophyta</taxon>
        <taxon>Magnoliopsida</taxon>
        <taxon>eudicotyledons</taxon>
        <taxon>Gunneridae</taxon>
        <taxon>Pentapetalae</taxon>
        <taxon>rosids</taxon>
        <taxon>malvids</taxon>
        <taxon>Myrtales</taxon>
        <taxon>Lythraceae</taxon>
        <taxon>Punica</taxon>
    </lineage>
</organism>
<dbReference type="SUPFAM" id="SSF143791">
    <property type="entry name" value="DUSP-like"/>
    <property type="match status" value="1"/>
</dbReference>
<evidence type="ECO:0000256" key="10">
    <source>
        <dbReference type="ARBA" id="ARBA00023242"/>
    </source>
</evidence>
<dbReference type="AlphaFoldDB" id="A0A218X2V5"/>
<protein>
    <recommendedName>
        <fullName evidence="12">Ubiquitin carboxyl-terminal hydrolase 26</fullName>
        <ecNumber evidence="4">3.4.19.12</ecNumber>
    </recommendedName>
    <alternativeName>
        <fullName evidence="15">Deubiquitinating enzyme 26</fullName>
    </alternativeName>
    <alternativeName>
        <fullName evidence="13">Ubiquitin thioesterase 26</fullName>
    </alternativeName>
    <alternativeName>
        <fullName evidence="14">Ubiquitin-specific-processing protease 26</fullName>
    </alternativeName>
</protein>
<feature type="region of interest" description="Disordered" evidence="16">
    <location>
        <begin position="953"/>
        <end position="978"/>
    </location>
</feature>
<keyword evidence="21" id="KW-1185">Reference proteome</keyword>
<evidence type="ECO:0000259" key="17">
    <source>
        <dbReference type="PROSITE" id="PS50235"/>
    </source>
</evidence>
<dbReference type="Pfam" id="PF00443">
    <property type="entry name" value="UCH"/>
    <property type="match status" value="1"/>
</dbReference>
<evidence type="ECO:0000313" key="19">
    <source>
        <dbReference type="EMBL" id="OWM79283.1"/>
    </source>
</evidence>
<evidence type="ECO:0000256" key="15">
    <source>
        <dbReference type="ARBA" id="ARBA00082179"/>
    </source>
</evidence>
<dbReference type="CDD" id="cd01795">
    <property type="entry name" value="Ubl_USP48"/>
    <property type="match status" value="1"/>
</dbReference>
<dbReference type="SUPFAM" id="SSF54001">
    <property type="entry name" value="Cysteine proteinases"/>
    <property type="match status" value="1"/>
</dbReference>
<comment type="catalytic activity">
    <reaction evidence="1">
        <text>Thiol-dependent hydrolysis of ester, thioester, amide, peptide and isopeptide bonds formed by the C-terminal Gly of ubiquitin (a 76-residue protein attached to proteins as an intracellular targeting signal).</text>
        <dbReference type="EC" id="3.4.19.12"/>
    </reaction>
</comment>
<dbReference type="PANTHER" id="PTHR24006">
    <property type="entry name" value="UBIQUITIN CARBOXYL-TERMINAL HYDROLASE"/>
    <property type="match status" value="1"/>
</dbReference>
<dbReference type="Gene3D" id="3.30.2230.10">
    <property type="entry name" value="DUSP-like"/>
    <property type="match status" value="1"/>
</dbReference>
<evidence type="ECO:0000256" key="13">
    <source>
        <dbReference type="ARBA" id="ARBA00075174"/>
    </source>
</evidence>
<dbReference type="GeneID" id="116196288"/>
<dbReference type="EC" id="3.4.19.12" evidence="4"/>
<dbReference type="GO" id="GO:0004843">
    <property type="term" value="F:cysteine-type deubiquitinase activity"/>
    <property type="evidence" value="ECO:0007669"/>
    <property type="project" value="UniProtKB-EC"/>
</dbReference>
<evidence type="ECO:0000256" key="4">
    <source>
        <dbReference type="ARBA" id="ARBA00012759"/>
    </source>
</evidence>
<dbReference type="InterPro" id="IPR029071">
    <property type="entry name" value="Ubiquitin-like_domsf"/>
</dbReference>
<dbReference type="Proteomes" id="UP000197138">
    <property type="component" value="Unassembled WGS sequence"/>
</dbReference>
<comment type="similarity">
    <text evidence="3">Belongs to the peptidase C19 family.</text>
</comment>
<feature type="domain" description="DUSP" evidence="18">
    <location>
        <begin position="745"/>
        <end position="868"/>
    </location>
</feature>
<accession>A0A218X2V5</accession>
<dbReference type="GO" id="GO:0005634">
    <property type="term" value="C:nucleus"/>
    <property type="evidence" value="ECO:0007669"/>
    <property type="project" value="UniProtKB-SubCell"/>
</dbReference>
<dbReference type="InterPro" id="IPR038765">
    <property type="entry name" value="Papain-like_cys_pep_sf"/>
</dbReference>
<reference evidence="22 23" key="4">
    <citation type="submission" date="2025-04" db="UniProtKB">
        <authorList>
            <consortium name="RefSeq"/>
        </authorList>
    </citation>
    <scope>IDENTIFICATION</scope>
    <source>
        <tissue evidence="22 23">Leaf</tissue>
    </source>
</reference>
<evidence type="ECO:0000313" key="20">
    <source>
        <dbReference type="Proteomes" id="UP000197138"/>
    </source>
</evidence>
<evidence type="ECO:0000259" key="18">
    <source>
        <dbReference type="PROSITE" id="PS51283"/>
    </source>
</evidence>
<feature type="compositionally biased region" description="Polar residues" evidence="16">
    <location>
        <begin position="404"/>
        <end position="433"/>
    </location>
</feature>
<dbReference type="InterPro" id="IPR050164">
    <property type="entry name" value="Peptidase_C19"/>
</dbReference>
<dbReference type="InterPro" id="IPR006615">
    <property type="entry name" value="Pept_C19_DUSP"/>
</dbReference>